<name>A0A4S4K9W8_9APHY</name>
<feature type="transmembrane region" description="Helical" evidence="6">
    <location>
        <begin position="277"/>
        <end position="295"/>
    </location>
</feature>
<dbReference type="Proteomes" id="UP000309038">
    <property type="component" value="Unassembled WGS sequence"/>
</dbReference>
<feature type="transmembrane region" description="Helical" evidence="6">
    <location>
        <begin position="99"/>
        <end position="123"/>
    </location>
</feature>
<dbReference type="InterPro" id="IPR036259">
    <property type="entry name" value="MFS_trans_sf"/>
</dbReference>
<organism evidence="7 8">
    <name type="scientific">Hermanssonia centrifuga</name>
    <dbReference type="NCBI Taxonomy" id="98765"/>
    <lineage>
        <taxon>Eukaryota</taxon>
        <taxon>Fungi</taxon>
        <taxon>Dikarya</taxon>
        <taxon>Basidiomycota</taxon>
        <taxon>Agaricomycotina</taxon>
        <taxon>Agaricomycetes</taxon>
        <taxon>Polyporales</taxon>
        <taxon>Meruliaceae</taxon>
        <taxon>Hermanssonia</taxon>
    </lineage>
</organism>
<keyword evidence="2 6" id="KW-0812">Transmembrane</keyword>
<feature type="transmembrane region" description="Helical" evidence="6">
    <location>
        <begin position="301"/>
        <end position="332"/>
    </location>
</feature>
<keyword evidence="3 6" id="KW-1133">Transmembrane helix</keyword>
<dbReference type="AlphaFoldDB" id="A0A4S4K9W8"/>
<keyword evidence="4 6" id="KW-0472">Membrane</keyword>
<evidence type="ECO:0000313" key="7">
    <source>
        <dbReference type="EMBL" id="THG94748.1"/>
    </source>
</evidence>
<evidence type="ECO:0000256" key="1">
    <source>
        <dbReference type="ARBA" id="ARBA00004141"/>
    </source>
</evidence>
<evidence type="ECO:0000256" key="3">
    <source>
        <dbReference type="ARBA" id="ARBA00022989"/>
    </source>
</evidence>
<dbReference type="SUPFAM" id="SSF103473">
    <property type="entry name" value="MFS general substrate transporter"/>
    <property type="match status" value="1"/>
</dbReference>
<feature type="transmembrane region" description="Helical" evidence="6">
    <location>
        <begin position="250"/>
        <end position="270"/>
    </location>
</feature>
<keyword evidence="8" id="KW-1185">Reference proteome</keyword>
<accession>A0A4S4K9W8</accession>
<evidence type="ECO:0000256" key="5">
    <source>
        <dbReference type="SAM" id="MobiDB-lite"/>
    </source>
</evidence>
<dbReference type="GO" id="GO:0000329">
    <property type="term" value="C:fungal-type vacuole membrane"/>
    <property type="evidence" value="ECO:0007669"/>
    <property type="project" value="TreeGrafter"/>
</dbReference>
<comment type="caution">
    <text evidence="7">The sequence shown here is derived from an EMBL/GenBank/DDBJ whole genome shotgun (WGS) entry which is preliminary data.</text>
</comment>
<evidence type="ECO:0000256" key="6">
    <source>
        <dbReference type="SAM" id="Phobius"/>
    </source>
</evidence>
<dbReference type="PANTHER" id="PTHR23501">
    <property type="entry name" value="MAJOR FACILITATOR SUPERFAMILY"/>
    <property type="match status" value="1"/>
</dbReference>
<sequence>MPSVAGEGTPLLRDEVTQPPPYLTNGDDHEPQPPLVPNGEAAESAEVLKPKVSMAAIMIPMSIGIFLAAMDGTIIASSYATIGSELNQLQNTSWIATGYMLTLTSFQSFILQVPLAILAIISVSLALKLPSIGDQHFIAKLKRVDFGGALTLVTAIFCLLLGLDRGGNISWNDRITIISLSTFGALFFVFLCIELRFATEPFAPKRIVVNPSLIASYLCNFFCNGAGITQVFMITLYFQAVQGRTAAEAGLVLLPSILAAVLGSLIGGLVMQATGKYYWLTAGVFAMMVVGQMIVPEFSGVWFYSYIGITVGLCLGSFGLGAGITTTLIALIANAGSQDQAVATAGEYKFFSLYKRFQYAFPLEQLSCRTLFAIFSIKDCPVKMWMSDEQIIQKVRESLTYIGELEPSVKIKVIASYADAVNIVQRYTVVLAVCALVSSFFIKEKALTR</sequence>
<dbReference type="GO" id="GO:0015174">
    <property type="term" value="F:basic amino acid transmembrane transporter activity"/>
    <property type="evidence" value="ECO:0007669"/>
    <property type="project" value="TreeGrafter"/>
</dbReference>
<comment type="subcellular location">
    <subcellularLocation>
        <location evidence="1">Membrane</location>
        <topology evidence="1">Multi-pass membrane protein</topology>
    </subcellularLocation>
</comment>
<protein>
    <recommendedName>
        <fullName evidence="9">MFS transporter</fullName>
    </recommendedName>
</protein>
<feature type="region of interest" description="Disordered" evidence="5">
    <location>
        <begin position="1"/>
        <end position="38"/>
    </location>
</feature>
<dbReference type="PANTHER" id="PTHR23501:SF84">
    <property type="entry name" value="VACUOLAR MEMBRANE AMINO ACID UPTAKE TRANSPORTER FNX2"/>
    <property type="match status" value="1"/>
</dbReference>
<dbReference type="Gene3D" id="1.20.1250.20">
    <property type="entry name" value="MFS general substrate transporter like domains"/>
    <property type="match status" value="1"/>
</dbReference>
<feature type="transmembrane region" description="Helical" evidence="6">
    <location>
        <begin position="57"/>
        <end position="79"/>
    </location>
</feature>
<evidence type="ECO:0000313" key="8">
    <source>
        <dbReference type="Proteomes" id="UP000309038"/>
    </source>
</evidence>
<reference evidence="7 8" key="1">
    <citation type="submission" date="2019-02" db="EMBL/GenBank/DDBJ databases">
        <title>Genome sequencing of the rare red list fungi Phlebia centrifuga.</title>
        <authorList>
            <person name="Buettner E."/>
            <person name="Kellner H."/>
        </authorList>
    </citation>
    <scope>NUCLEOTIDE SEQUENCE [LARGE SCALE GENOMIC DNA]</scope>
    <source>
        <strain evidence="7 8">DSM 108282</strain>
    </source>
</reference>
<gene>
    <name evidence="7" type="ORF">EW026_g6776</name>
</gene>
<feature type="transmembrane region" description="Helical" evidence="6">
    <location>
        <begin position="144"/>
        <end position="163"/>
    </location>
</feature>
<evidence type="ECO:0000256" key="4">
    <source>
        <dbReference type="ARBA" id="ARBA00023136"/>
    </source>
</evidence>
<proteinExistence type="predicted"/>
<feature type="transmembrane region" description="Helical" evidence="6">
    <location>
        <begin position="214"/>
        <end position="238"/>
    </location>
</feature>
<evidence type="ECO:0000256" key="2">
    <source>
        <dbReference type="ARBA" id="ARBA00022692"/>
    </source>
</evidence>
<dbReference type="EMBL" id="SGPJ01000401">
    <property type="protein sequence ID" value="THG94748.1"/>
    <property type="molecule type" value="Genomic_DNA"/>
</dbReference>
<evidence type="ECO:0008006" key="9">
    <source>
        <dbReference type="Google" id="ProtNLM"/>
    </source>
</evidence>
<feature type="transmembrane region" description="Helical" evidence="6">
    <location>
        <begin position="175"/>
        <end position="193"/>
    </location>
</feature>